<comment type="caution">
    <text evidence="1">The sequence shown here is derived from an EMBL/GenBank/DDBJ whole genome shotgun (WGS) entry which is preliminary data.</text>
</comment>
<accession>A0A9N9NHQ2</accession>
<dbReference type="EMBL" id="CAJVPP010018313">
    <property type="protein sequence ID" value="CAG8735152.1"/>
    <property type="molecule type" value="Genomic_DNA"/>
</dbReference>
<feature type="non-terminal residue" evidence="1">
    <location>
        <position position="1"/>
    </location>
</feature>
<reference evidence="1" key="1">
    <citation type="submission" date="2021-06" db="EMBL/GenBank/DDBJ databases">
        <authorList>
            <person name="Kallberg Y."/>
            <person name="Tangrot J."/>
            <person name="Rosling A."/>
        </authorList>
    </citation>
    <scope>NUCLEOTIDE SEQUENCE</scope>
    <source>
        <strain evidence="1">87-6 pot B 2015</strain>
    </source>
</reference>
<proteinExistence type="predicted"/>
<gene>
    <name evidence="1" type="ORF">FMOSSE_LOCUS15852</name>
</gene>
<dbReference type="Proteomes" id="UP000789375">
    <property type="component" value="Unassembled WGS sequence"/>
</dbReference>
<feature type="non-terminal residue" evidence="1">
    <location>
        <position position="43"/>
    </location>
</feature>
<name>A0A9N9NHQ2_FUNMO</name>
<evidence type="ECO:0000313" key="2">
    <source>
        <dbReference type="Proteomes" id="UP000789375"/>
    </source>
</evidence>
<keyword evidence="2" id="KW-1185">Reference proteome</keyword>
<dbReference type="AlphaFoldDB" id="A0A9N9NHQ2"/>
<evidence type="ECO:0000313" key="1">
    <source>
        <dbReference type="EMBL" id="CAG8735152.1"/>
    </source>
</evidence>
<protein>
    <submittedName>
        <fullName evidence="1">1709_t:CDS:1</fullName>
    </submittedName>
</protein>
<organism evidence="1 2">
    <name type="scientific">Funneliformis mosseae</name>
    <name type="common">Endomycorrhizal fungus</name>
    <name type="synonym">Glomus mosseae</name>
    <dbReference type="NCBI Taxonomy" id="27381"/>
    <lineage>
        <taxon>Eukaryota</taxon>
        <taxon>Fungi</taxon>
        <taxon>Fungi incertae sedis</taxon>
        <taxon>Mucoromycota</taxon>
        <taxon>Glomeromycotina</taxon>
        <taxon>Glomeromycetes</taxon>
        <taxon>Glomerales</taxon>
        <taxon>Glomeraceae</taxon>
        <taxon>Funneliformis</taxon>
    </lineage>
</organism>
<sequence length="43" mass="4724">ERPQVLNSDIQPCSSLISEVSENVNLGCSTSEPVIHNQKRVSE</sequence>